<keyword evidence="7" id="KW-1185">Reference proteome</keyword>
<dbReference type="EMBL" id="AP023355">
    <property type="protein sequence ID" value="BCJ36229.1"/>
    <property type="molecule type" value="Genomic_DNA"/>
</dbReference>
<dbReference type="InterPro" id="IPR017850">
    <property type="entry name" value="Alkaline_phosphatase_core_sf"/>
</dbReference>
<dbReference type="GO" id="GO:0004065">
    <property type="term" value="F:arylsulfatase activity"/>
    <property type="evidence" value="ECO:0007669"/>
    <property type="project" value="TreeGrafter"/>
</dbReference>
<dbReference type="RefSeq" id="WP_203962633.1">
    <property type="nucleotide sequence ID" value="NZ_AP023355.1"/>
</dbReference>
<dbReference type="AlphaFoldDB" id="A0A7R7HYH5"/>
<dbReference type="GO" id="GO:0046872">
    <property type="term" value="F:metal ion binding"/>
    <property type="evidence" value="ECO:0007669"/>
    <property type="project" value="UniProtKB-KW"/>
</dbReference>
<accession>A0A7R7HYH5</accession>
<dbReference type="CDD" id="cd16152">
    <property type="entry name" value="sulfatase_like"/>
    <property type="match status" value="1"/>
</dbReference>
<dbReference type="Gene3D" id="3.30.1120.10">
    <property type="match status" value="1"/>
</dbReference>
<keyword evidence="4" id="KW-0106">Calcium</keyword>
<protein>
    <submittedName>
        <fullName evidence="6">Sulfatase/phosphatase</fullName>
    </submittedName>
</protein>
<evidence type="ECO:0000313" key="7">
    <source>
        <dbReference type="Proteomes" id="UP000611640"/>
    </source>
</evidence>
<keyword evidence="2" id="KW-0479">Metal-binding</keyword>
<dbReference type="InterPro" id="IPR000917">
    <property type="entry name" value="Sulfatase_N"/>
</dbReference>
<sequence>MTNVVVFLTDQQRWDTMGLHGNPLQLTPNLDRFAERGTFCEYAFTNQPVCAPTRACLQTGRWPTDTGVYRNGIPLPADADTIARRFAAGGYQTAYIGKWHLAEMDDEPVPPELRGGYQDWFAADAVELMSDAYDAKLYDGDGVLHELPGYRSDAFVDAAIRWLSRPHDRPFLLFVSVIEPHHQNSRDAYPAPDGYRERYENRWVPPDLAALGGSTQQHLGGYWGMVKRVDEGFGRLLDALRSLGRLDDTVVCYTTDHGCHFKTRNGEYKRSAHDASIRIPLAFHGPGFAGGGRRPELVSLLDVAPTLLDAAGLPHDDLPGRSVRDAVRGATDWPEEVYVQISESQVGRAIRTRDYTYAVTAPDADGWQDPAATRYVEDVLYDNVSDPHQLANLAGLASHREVADQLRDRLLARLAAAGEAAATIEPAAPRSAGQRRATPL</sequence>
<keyword evidence="3" id="KW-0378">Hydrolase</keyword>
<dbReference type="KEGG" id="atl:Athai_37320"/>
<evidence type="ECO:0000259" key="5">
    <source>
        <dbReference type="Pfam" id="PF00884"/>
    </source>
</evidence>
<evidence type="ECO:0000256" key="1">
    <source>
        <dbReference type="ARBA" id="ARBA00008779"/>
    </source>
</evidence>
<evidence type="ECO:0000256" key="4">
    <source>
        <dbReference type="ARBA" id="ARBA00022837"/>
    </source>
</evidence>
<comment type="similarity">
    <text evidence="1">Belongs to the sulfatase family.</text>
</comment>
<dbReference type="Gene3D" id="3.40.720.10">
    <property type="entry name" value="Alkaline Phosphatase, subunit A"/>
    <property type="match status" value="1"/>
</dbReference>
<evidence type="ECO:0000256" key="2">
    <source>
        <dbReference type="ARBA" id="ARBA00022723"/>
    </source>
</evidence>
<dbReference type="Pfam" id="PF00884">
    <property type="entry name" value="Sulfatase"/>
    <property type="match status" value="1"/>
</dbReference>
<evidence type="ECO:0000313" key="6">
    <source>
        <dbReference type="EMBL" id="BCJ36229.1"/>
    </source>
</evidence>
<dbReference type="PANTHER" id="PTHR42693:SF53">
    <property type="entry name" value="ENDO-4-O-SULFATASE"/>
    <property type="match status" value="1"/>
</dbReference>
<name>A0A7R7HYH5_9ACTN</name>
<dbReference type="PANTHER" id="PTHR42693">
    <property type="entry name" value="ARYLSULFATASE FAMILY MEMBER"/>
    <property type="match status" value="1"/>
</dbReference>
<gene>
    <name evidence="6" type="primary">yidJ</name>
    <name evidence="6" type="ORF">Athai_37320</name>
</gene>
<organism evidence="6 7">
    <name type="scientific">Actinocatenispora thailandica</name>
    <dbReference type="NCBI Taxonomy" id="227318"/>
    <lineage>
        <taxon>Bacteria</taxon>
        <taxon>Bacillati</taxon>
        <taxon>Actinomycetota</taxon>
        <taxon>Actinomycetes</taxon>
        <taxon>Micromonosporales</taxon>
        <taxon>Micromonosporaceae</taxon>
        <taxon>Actinocatenispora</taxon>
    </lineage>
</organism>
<dbReference type="Proteomes" id="UP000611640">
    <property type="component" value="Chromosome"/>
</dbReference>
<proteinExistence type="inferred from homology"/>
<reference evidence="6 7" key="1">
    <citation type="submission" date="2020-08" db="EMBL/GenBank/DDBJ databases">
        <title>Whole genome shotgun sequence of Actinocatenispora thailandica NBRC 105041.</title>
        <authorList>
            <person name="Komaki H."/>
            <person name="Tamura T."/>
        </authorList>
    </citation>
    <scope>NUCLEOTIDE SEQUENCE [LARGE SCALE GENOMIC DNA]</scope>
    <source>
        <strain evidence="6 7">NBRC 105041</strain>
    </source>
</reference>
<evidence type="ECO:0000256" key="3">
    <source>
        <dbReference type="ARBA" id="ARBA00022801"/>
    </source>
</evidence>
<dbReference type="PROSITE" id="PS00149">
    <property type="entry name" value="SULFATASE_2"/>
    <property type="match status" value="1"/>
</dbReference>
<feature type="domain" description="Sulfatase N-terminal" evidence="5">
    <location>
        <begin position="3"/>
        <end position="312"/>
    </location>
</feature>
<dbReference type="InterPro" id="IPR024607">
    <property type="entry name" value="Sulfatase_CS"/>
</dbReference>
<dbReference type="InterPro" id="IPR050738">
    <property type="entry name" value="Sulfatase"/>
</dbReference>
<dbReference type="SUPFAM" id="SSF53649">
    <property type="entry name" value="Alkaline phosphatase-like"/>
    <property type="match status" value="1"/>
</dbReference>